<keyword evidence="8" id="KW-0175">Coiled coil</keyword>
<dbReference type="Pfam" id="PF23138">
    <property type="entry name" value="CTLH_Armc9"/>
    <property type="match status" value="1"/>
</dbReference>
<dbReference type="GeneTree" id="ENSGT00390000001566"/>
<dbReference type="GO" id="GO:0045022">
    <property type="term" value="P:early endosome to late endosome transport"/>
    <property type="evidence" value="ECO:0007669"/>
    <property type="project" value="InterPro"/>
</dbReference>
<organism evidence="13 14">
    <name type="scientific">Erpetoichthys calabaricus</name>
    <name type="common">Rope fish</name>
    <name type="synonym">Calamoichthys calabaricus</name>
    <dbReference type="NCBI Taxonomy" id="27687"/>
    <lineage>
        <taxon>Eukaryota</taxon>
        <taxon>Metazoa</taxon>
        <taxon>Chordata</taxon>
        <taxon>Craniata</taxon>
        <taxon>Vertebrata</taxon>
        <taxon>Euteleostomi</taxon>
        <taxon>Actinopterygii</taxon>
        <taxon>Polypteriformes</taxon>
        <taxon>Polypteridae</taxon>
        <taxon>Erpetoichthys</taxon>
    </lineage>
</organism>
<dbReference type="AlphaFoldDB" id="A0A8C4RQC6"/>
<name>A0A8C4RQC6_ERPCA</name>
<evidence type="ECO:0000256" key="1">
    <source>
        <dbReference type="ARBA" id="ARBA00004220"/>
    </source>
</evidence>
<evidence type="ECO:0000256" key="2">
    <source>
        <dbReference type="ARBA" id="ARBA00004414"/>
    </source>
</evidence>
<evidence type="ECO:0000256" key="9">
    <source>
        <dbReference type="ARBA" id="ARBA00023136"/>
    </source>
</evidence>
<keyword evidence="9" id="KW-0472">Membrane</keyword>
<sequence>MTSAVERTDELVREYLMYRGFTSALRQMDMEIKADKDKGFRVDKIIEQLQHFVQSFDLIGLRDYWSYLDKRFFSRLEDVYRPTVNKLRTSLFRYYLVYTVQSNRTEKTQEFFQKQALELQGQSEWRDWFVLPFIKDPEQNQTFSTYFTRQWADTFLVSLHNFLSVLFQCIFDREVQRNVAIFEENEMLRQMVFALQADQTRLRKEEEHLHHRLPSYVQNMDRLADTELYVASFYQRNSNLATQSRGGFFSLLSQNKRTTAKTPVVAGSSPTQASVSSGRRDPAVSQTSKLKDPVPSSKESKSVLSSPGTNEPISAPLRQRRLQDHEKERKELLSNQTHCGTCKVRLSPPHTLDLTVLIYECASINLFSFISRVDCSGRRVASLDVDGVIKVWSFNPLMQTKATIMSKSPLLSLEWASKPDRLLLLGSGVGTVRLYDTEAKKNLCEMAIDDIHPRILSLAWSPSGTSFVCSAAAHSPRSSDNMSGLGPAQGRLLLWDTKTVKQQLQFSLVPEPVAINCTAFNHNGNLLVTGAADGIIRLFDMQRYESVMSWKAHEGEVYSVEFSYDENTVFSIGEDGKFIQWNIHRSGVKQSEYVLPSDATGPFILSGYSGYKQVQVPRGRLFAFDSEGNYVLTCSSNGGVIYKFSEEEKGLENIMALGGHKAPVVTVDWCTALDCGTCLTASMDGKIKLSTLLAQKSC</sequence>
<dbReference type="InterPro" id="IPR036322">
    <property type="entry name" value="WD40_repeat_dom_sf"/>
</dbReference>
<dbReference type="InterPro" id="IPR001680">
    <property type="entry name" value="WD40_rpt"/>
</dbReference>
<evidence type="ECO:0000256" key="8">
    <source>
        <dbReference type="ARBA" id="ARBA00023054"/>
    </source>
</evidence>
<dbReference type="Pfam" id="PF00400">
    <property type="entry name" value="WD40"/>
    <property type="match status" value="2"/>
</dbReference>
<reference evidence="13" key="2">
    <citation type="submission" date="2025-08" db="UniProtKB">
        <authorList>
            <consortium name="Ensembl"/>
        </authorList>
    </citation>
    <scope>IDENTIFICATION</scope>
</reference>
<feature type="domain" description="ARMC9 CTLH-like" evidence="12">
    <location>
        <begin position="47"/>
        <end position="169"/>
    </location>
</feature>
<dbReference type="InterPro" id="IPR015943">
    <property type="entry name" value="WD40/YVTN_repeat-like_dom_sf"/>
</dbReference>
<feature type="compositionally biased region" description="Low complexity" evidence="11">
    <location>
        <begin position="293"/>
        <end position="307"/>
    </location>
</feature>
<dbReference type="Gene3D" id="2.130.10.10">
    <property type="entry name" value="YVTN repeat-like/Quinoprotein amine dehydrogenase"/>
    <property type="match status" value="2"/>
</dbReference>
<evidence type="ECO:0000313" key="13">
    <source>
        <dbReference type="Ensembl" id="ENSECRP00000006039.1"/>
    </source>
</evidence>
<feature type="repeat" description="WD" evidence="10">
    <location>
        <begin position="550"/>
        <end position="591"/>
    </location>
</feature>
<comment type="similarity">
    <text evidence="3">Belongs to the WD repeat WDR91 family.</text>
</comment>
<keyword evidence="14" id="KW-1185">Reference proteome</keyword>
<evidence type="ECO:0000256" key="7">
    <source>
        <dbReference type="ARBA" id="ARBA00022753"/>
    </source>
</evidence>
<evidence type="ECO:0000256" key="6">
    <source>
        <dbReference type="ARBA" id="ARBA00022737"/>
    </source>
</evidence>
<dbReference type="PANTHER" id="PTHR13083:SF3">
    <property type="entry name" value="WD REPEAT-CONTAINING PROTEIN 91"/>
    <property type="match status" value="1"/>
</dbReference>
<keyword evidence="6" id="KW-0677">Repeat</keyword>
<feature type="compositionally biased region" description="Polar residues" evidence="11">
    <location>
        <begin position="268"/>
        <end position="277"/>
    </location>
</feature>
<reference evidence="13" key="1">
    <citation type="submission" date="2021-06" db="EMBL/GenBank/DDBJ databases">
        <authorList>
            <consortium name="Wellcome Sanger Institute Data Sharing"/>
        </authorList>
    </citation>
    <scope>NUCLEOTIDE SEQUENCE [LARGE SCALE GENOMIC DNA]</scope>
</reference>
<dbReference type="InterPro" id="IPR039724">
    <property type="entry name" value="WDR91"/>
</dbReference>
<dbReference type="SMART" id="SM00320">
    <property type="entry name" value="WD40"/>
    <property type="match status" value="6"/>
</dbReference>
<dbReference type="Proteomes" id="UP000694620">
    <property type="component" value="Chromosome 5"/>
</dbReference>
<accession>A0A8C4RQC6</accession>
<gene>
    <name evidence="13" type="primary">WDR91</name>
</gene>
<dbReference type="SUPFAM" id="SSF50978">
    <property type="entry name" value="WD40 repeat-like"/>
    <property type="match status" value="1"/>
</dbReference>
<dbReference type="GO" id="GO:0141039">
    <property type="term" value="F:phosphatidylinositol 3-kinase inhibitor activity"/>
    <property type="evidence" value="ECO:0007669"/>
    <property type="project" value="InterPro"/>
</dbReference>
<dbReference type="PANTHER" id="PTHR13083">
    <property type="entry name" value="WD REPEAT-CONTAINING PROTEIN 91"/>
    <property type="match status" value="1"/>
</dbReference>
<dbReference type="Ensembl" id="ENSECRT00000006138.1">
    <property type="protein sequence ID" value="ENSECRP00000006039.1"/>
    <property type="gene ID" value="ENSECRG00000003974.1"/>
</dbReference>
<protein>
    <recommendedName>
        <fullName evidence="4">WD repeat-containing protein 91</fullName>
    </recommendedName>
</protein>
<dbReference type="GO" id="GO:0031901">
    <property type="term" value="C:early endosome membrane"/>
    <property type="evidence" value="ECO:0007669"/>
    <property type="project" value="UniProtKB-SubCell"/>
</dbReference>
<evidence type="ECO:0000313" key="14">
    <source>
        <dbReference type="Proteomes" id="UP000694620"/>
    </source>
</evidence>
<feature type="repeat" description="WD" evidence="10">
    <location>
        <begin position="508"/>
        <end position="549"/>
    </location>
</feature>
<feature type="region of interest" description="Disordered" evidence="11">
    <location>
        <begin position="259"/>
        <end position="318"/>
    </location>
</feature>
<evidence type="ECO:0000256" key="4">
    <source>
        <dbReference type="ARBA" id="ARBA00021116"/>
    </source>
</evidence>
<proteinExistence type="inferred from homology"/>
<evidence type="ECO:0000256" key="10">
    <source>
        <dbReference type="PROSITE-ProRule" id="PRU00221"/>
    </source>
</evidence>
<keyword evidence="5 10" id="KW-0853">WD repeat</keyword>
<evidence type="ECO:0000256" key="11">
    <source>
        <dbReference type="SAM" id="MobiDB-lite"/>
    </source>
</evidence>
<dbReference type="PROSITE" id="PS50082">
    <property type="entry name" value="WD_REPEATS_2"/>
    <property type="match status" value="2"/>
</dbReference>
<keyword evidence="7" id="KW-0967">Endosome</keyword>
<evidence type="ECO:0000259" key="12">
    <source>
        <dbReference type="Pfam" id="PF23138"/>
    </source>
</evidence>
<evidence type="ECO:0000256" key="5">
    <source>
        <dbReference type="ARBA" id="ARBA00022574"/>
    </source>
</evidence>
<dbReference type="GO" id="GO:0051898">
    <property type="term" value="P:negative regulation of phosphatidylinositol 3-kinase/protein kinase B signal transduction"/>
    <property type="evidence" value="ECO:0007669"/>
    <property type="project" value="InterPro"/>
</dbReference>
<comment type="subcellular location">
    <subcellularLocation>
        <location evidence="1">Early endosome membrane</location>
        <topology evidence="1">Peripheral membrane protein</topology>
    </subcellularLocation>
    <subcellularLocation>
        <location evidence="2">Late endosome membrane</location>
    </subcellularLocation>
</comment>
<evidence type="ECO:0000256" key="3">
    <source>
        <dbReference type="ARBA" id="ARBA00006128"/>
    </source>
</evidence>
<dbReference type="GO" id="GO:0031902">
    <property type="term" value="C:late endosome membrane"/>
    <property type="evidence" value="ECO:0007669"/>
    <property type="project" value="UniProtKB-SubCell"/>
</dbReference>
<dbReference type="FunFam" id="2.130.10.10:FF:001230">
    <property type="entry name" value="WD repeat-containing protein 91"/>
    <property type="match status" value="1"/>
</dbReference>
<reference evidence="13" key="3">
    <citation type="submission" date="2025-09" db="UniProtKB">
        <authorList>
            <consortium name="Ensembl"/>
        </authorList>
    </citation>
    <scope>IDENTIFICATION</scope>
</reference>
<dbReference type="InterPro" id="IPR056327">
    <property type="entry name" value="ARMC9_CTLH-like_dom"/>
</dbReference>